<dbReference type="EC" id="2.7.7.9" evidence="2 6"/>
<proteinExistence type="inferred from homology"/>
<dbReference type="InterPro" id="IPR005771">
    <property type="entry name" value="GalU_uridylyltTrfase_bac/arc"/>
</dbReference>
<dbReference type="CDD" id="cd02541">
    <property type="entry name" value="UGPase_prokaryotic"/>
    <property type="match status" value="1"/>
</dbReference>
<evidence type="ECO:0000256" key="4">
    <source>
        <dbReference type="ARBA" id="ARBA00022695"/>
    </source>
</evidence>
<sequence>MTKTTKVRKAVIPAAGLGTRFLPATKALAKEMLPIVDTPTIQYIIEEAVKSGIEEILIITNSNKHSMENHFDKSYELEERLKASGKDKEVKMINDIANLANIYYIRQKEPKGLGHAILCAKSFIGDEPFAILLGDDVVVNKHSKPALQQLIDAYQQVHASVVGVQTVPLEAVHKYGIVRPSASHPANGRLVKLTDMVEKPKQEEAPSQLAVLGRYVLTPEIFELLETQGTGAGGEIQLTDAIKRLMDRQAVYAYDFEGVRYDVGDKFGFIKATIDFALDRPDLKDQVQQYISALVQKGFEHDGD</sequence>
<protein>
    <recommendedName>
        <fullName evidence="2 6">UTP--glucose-1-phosphate uridylyltransferase</fullName>
        <ecNumber evidence="2 6">2.7.7.9</ecNumber>
    </recommendedName>
    <alternativeName>
        <fullName evidence="6">UDP-glucose pyrophosphorylase</fullName>
    </alternativeName>
</protein>
<accession>A0A9D1HNT4</accession>
<dbReference type="Gene3D" id="3.90.550.10">
    <property type="entry name" value="Spore Coat Polysaccharide Biosynthesis Protein SpsA, Chain A"/>
    <property type="match status" value="1"/>
</dbReference>
<dbReference type="SUPFAM" id="SSF53448">
    <property type="entry name" value="Nucleotide-diphospho-sugar transferases"/>
    <property type="match status" value="1"/>
</dbReference>
<gene>
    <name evidence="8" type="primary">galU</name>
    <name evidence="8" type="ORF">IAD15_01435</name>
</gene>
<reference evidence="8" key="1">
    <citation type="submission" date="2020-10" db="EMBL/GenBank/DDBJ databases">
        <authorList>
            <person name="Gilroy R."/>
        </authorList>
    </citation>
    <scope>NUCLEOTIDE SEQUENCE</scope>
    <source>
        <strain evidence="8">CHK195-11698</strain>
    </source>
</reference>
<dbReference type="AlphaFoldDB" id="A0A9D1HNT4"/>
<evidence type="ECO:0000256" key="5">
    <source>
        <dbReference type="ARBA" id="ARBA00048128"/>
    </source>
</evidence>
<dbReference type="GO" id="GO:0006011">
    <property type="term" value="P:UDP-alpha-D-glucose metabolic process"/>
    <property type="evidence" value="ECO:0007669"/>
    <property type="project" value="InterPro"/>
</dbReference>
<dbReference type="InterPro" id="IPR029044">
    <property type="entry name" value="Nucleotide-diphossugar_trans"/>
</dbReference>
<reference evidence="8" key="2">
    <citation type="journal article" date="2021" name="PeerJ">
        <title>Extensive microbial diversity within the chicken gut microbiome revealed by metagenomics and culture.</title>
        <authorList>
            <person name="Gilroy R."/>
            <person name="Ravi A."/>
            <person name="Getino M."/>
            <person name="Pursley I."/>
            <person name="Horton D.L."/>
            <person name="Alikhan N.F."/>
            <person name="Baker D."/>
            <person name="Gharbi K."/>
            <person name="Hall N."/>
            <person name="Watson M."/>
            <person name="Adriaenssens E.M."/>
            <person name="Foster-Nyarko E."/>
            <person name="Jarju S."/>
            <person name="Secka A."/>
            <person name="Antonio M."/>
            <person name="Oren A."/>
            <person name="Chaudhuri R.R."/>
            <person name="La Ragione R."/>
            <person name="Hildebrand F."/>
            <person name="Pallen M.J."/>
        </authorList>
    </citation>
    <scope>NUCLEOTIDE SEQUENCE</scope>
    <source>
        <strain evidence="8">CHK195-11698</strain>
    </source>
</reference>
<evidence type="ECO:0000313" key="8">
    <source>
        <dbReference type="EMBL" id="HIU12719.1"/>
    </source>
</evidence>
<comment type="caution">
    <text evidence="8">The sequence shown here is derived from an EMBL/GenBank/DDBJ whole genome shotgun (WGS) entry which is preliminary data.</text>
</comment>
<evidence type="ECO:0000259" key="7">
    <source>
        <dbReference type="Pfam" id="PF00483"/>
    </source>
</evidence>
<dbReference type="GO" id="GO:0003983">
    <property type="term" value="F:UTP:glucose-1-phosphate uridylyltransferase activity"/>
    <property type="evidence" value="ECO:0007669"/>
    <property type="project" value="UniProtKB-EC"/>
</dbReference>
<evidence type="ECO:0000256" key="6">
    <source>
        <dbReference type="RuleBase" id="RU361259"/>
    </source>
</evidence>
<evidence type="ECO:0000256" key="3">
    <source>
        <dbReference type="ARBA" id="ARBA00022679"/>
    </source>
</evidence>
<dbReference type="NCBIfam" id="TIGR01099">
    <property type="entry name" value="galU"/>
    <property type="match status" value="1"/>
</dbReference>
<dbReference type="PANTHER" id="PTHR43197:SF1">
    <property type="entry name" value="UTP--GLUCOSE-1-PHOSPHATE URIDYLYLTRANSFERASE"/>
    <property type="match status" value="1"/>
</dbReference>
<keyword evidence="4 6" id="KW-0548">Nucleotidyltransferase</keyword>
<dbReference type="EMBL" id="DVMJ01000008">
    <property type="protein sequence ID" value="HIU12719.1"/>
    <property type="molecule type" value="Genomic_DNA"/>
</dbReference>
<dbReference type="InterPro" id="IPR005835">
    <property type="entry name" value="NTP_transferase_dom"/>
</dbReference>
<comment type="similarity">
    <text evidence="1 6">Belongs to the UDPGP type 2 family.</text>
</comment>
<comment type="catalytic activity">
    <reaction evidence="5 6">
        <text>alpha-D-glucose 1-phosphate + UTP + H(+) = UDP-alpha-D-glucose + diphosphate</text>
        <dbReference type="Rhea" id="RHEA:19889"/>
        <dbReference type="ChEBI" id="CHEBI:15378"/>
        <dbReference type="ChEBI" id="CHEBI:33019"/>
        <dbReference type="ChEBI" id="CHEBI:46398"/>
        <dbReference type="ChEBI" id="CHEBI:58601"/>
        <dbReference type="ChEBI" id="CHEBI:58885"/>
        <dbReference type="EC" id="2.7.7.9"/>
    </reaction>
</comment>
<dbReference type="Pfam" id="PF00483">
    <property type="entry name" value="NTP_transferase"/>
    <property type="match status" value="1"/>
</dbReference>
<dbReference type="Proteomes" id="UP000824175">
    <property type="component" value="Unassembled WGS sequence"/>
</dbReference>
<evidence type="ECO:0000256" key="2">
    <source>
        <dbReference type="ARBA" id="ARBA00012415"/>
    </source>
</evidence>
<evidence type="ECO:0000313" key="9">
    <source>
        <dbReference type="Proteomes" id="UP000824175"/>
    </source>
</evidence>
<feature type="domain" description="Nucleotidyl transferase" evidence="7">
    <location>
        <begin position="9"/>
        <end position="273"/>
    </location>
</feature>
<dbReference type="PANTHER" id="PTHR43197">
    <property type="entry name" value="UTP--GLUCOSE-1-PHOSPHATE URIDYLYLTRANSFERASE"/>
    <property type="match status" value="1"/>
</dbReference>
<keyword evidence="3 6" id="KW-0808">Transferase</keyword>
<evidence type="ECO:0000256" key="1">
    <source>
        <dbReference type="ARBA" id="ARBA00006890"/>
    </source>
</evidence>
<name>A0A9D1HNT4_9FIRM</name>
<organism evidence="8 9">
    <name type="scientific">Candidatus Fimiplasma intestinipullorum</name>
    <dbReference type="NCBI Taxonomy" id="2840825"/>
    <lineage>
        <taxon>Bacteria</taxon>
        <taxon>Bacillati</taxon>
        <taxon>Bacillota</taxon>
        <taxon>Clostridia</taxon>
        <taxon>Eubacteriales</taxon>
        <taxon>Candidatus Fimiplasma</taxon>
    </lineage>
</organism>